<dbReference type="PRINTS" id="PR02069">
    <property type="entry name" value="ECCREGULATOR"/>
</dbReference>
<feature type="region of interest" description="Disordered" evidence="1">
    <location>
        <begin position="258"/>
        <end position="294"/>
    </location>
</feature>
<protein>
    <submittedName>
        <fullName evidence="4">Uncharacterized protein</fullName>
    </submittedName>
</protein>
<keyword evidence="2" id="KW-1133">Transmembrane helix</keyword>
<dbReference type="PANTHER" id="PTHR28602">
    <property type="entry name" value="ENDOTHELIAL CELL-SPECIFIC CHEMOTAXIS REGULATOR"/>
    <property type="match status" value="1"/>
</dbReference>
<gene>
    <name evidence="4" type="ORF">COCON_G00080880</name>
</gene>
<feature type="compositionally biased region" description="Polar residues" evidence="1">
    <location>
        <begin position="51"/>
        <end position="61"/>
    </location>
</feature>
<reference evidence="4" key="1">
    <citation type="journal article" date="2023" name="Science">
        <title>Genome structures resolve the early diversification of teleost fishes.</title>
        <authorList>
            <person name="Parey E."/>
            <person name="Louis A."/>
            <person name="Montfort J."/>
            <person name="Bouchez O."/>
            <person name="Roques C."/>
            <person name="Iampietro C."/>
            <person name="Lluch J."/>
            <person name="Castinel A."/>
            <person name="Donnadieu C."/>
            <person name="Desvignes T."/>
            <person name="Floi Bucao C."/>
            <person name="Jouanno E."/>
            <person name="Wen M."/>
            <person name="Mejri S."/>
            <person name="Dirks R."/>
            <person name="Jansen H."/>
            <person name="Henkel C."/>
            <person name="Chen W.J."/>
            <person name="Zahm M."/>
            <person name="Cabau C."/>
            <person name="Klopp C."/>
            <person name="Thompson A.W."/>
            <person name="Robinson-Rechavi M."/>
            <person name="Braasch I."/>
            <person name="Lecointre G."/>
            <person name="Bobe J."/>
            <person name="Postlethwait J.H."/>
            <person name="Berthelot C."/>
            <person name="Roest Crollius H."/>
            <person name="Guiguen Y."/>
        </authorList>
    </citation>
    <scope>NUCLEOTIDE SEQUENCE</scope>
    <source>
        <strain evidence="4">Concon-B</strain>
    </source>
</reference>
<feature type="compositionally biased region" description="Basic and acidic residues" evidence="1">
    <location>
        <begin position="282"/>
        <end position="294"/>
    </location>
</feature>
<feature type="compositionally biased region" description="Low complexity" evidence="1">
    <location>
        <begin position="163"/>
        <end position="176"/>
    </location>
</feature>
<evidence type="ECO:0000256" key="2">
    <source>
        <dbReference type="SAM" id="Phobius"/>
    </source>
</evidence>
<evidence type="ECO:0000313" key="4">
    <source>
        <dbReference type="EMBL" id="KAJ8276336.1"/>
    </source>
</evidence>
<feature type="compositionally biased region" description="Polar residues" evidence="1">
    <location>
        <begin position="22"/>
        <end position="38"/>
    </location>
</feature>
<accession>A0A9Q1I1X5</accession>
<evidence type="ECO:0000313" key="5">
    <source>
        <dbReference type="Proteomes" id="UP001152803"/>
    </source>
</evidence>
<feature type="region of interest" description="Disordered" evidence="1">
    <location>
        <begin position="22"/>
        <end position="187"/>
    </location>
</feature>
<feature type="transmembrane region" description="Helical" evidence="2">
    <location>
        <begin position="193"/>
        <end position="215"/>
    </location>
</feature>
<keyword evidence="3" id="KW-0732">Signal</keyword>
<feature type="compositionally biased region" description="Polar residues" evidence="1">
    <location>
        <begin position="129"/>
        <end position="145"/>
    </location>
</feature>
<feature type="compositionally biased region" description="Polar residues" evidence="1">
    <location>
        <begin position="258"/>
        <end position="277"/>
    </location>
</feature>
<dbReference type="OrthoDB" id="8960225at2759"/>
<dbReference type="PANTHER" id="PTHR28602:SF1">
    <property type="entry name" value="ENDOTHELIAL CELL-SPECIFIC CHEMOTAXIS REGULATOR"/>
    <property type="match status" value="1"/>
</dbReference>
<feature type="compositionally biased region" description="Low complexity" evidence="1">
    <location>
        <begin position="69"/>
        <end position="85"/>
    </location>
</feature>
<evidence type="ECO:0000256" key="3">
    <source>
        <dbReference type="SAM" id="SignalP"/>
    </source>
</evidence>
<dbReference type="EMBL" id="JAFJMO010000005">
    <property type="protein sequence ID" value="KAJ8276336.1"/>
    <property type="molecule type" value="Genomic_DNA"/>
</dbReference>
<comment type="caution">
    <text evidence="4">The sequence shown here is derived from an EMBL/GenBank/DDBJ whole genome shotgun (WGS) entry which is preliminary data.</text>
</comment>
<feature type="chain" id="PRO_5040294934" evidence="3">
    <location>
        <begin position="21"/>
        <end position="294"/>
    </location>
</feature>
<feature type="compositionally biased region" description="Low complexity" evidence="1">
    <location>
        <begin position="39"/>
        <end position="50"/>
    </location>
</feature>
<dbReference type="AlphaFoldDB" id="A0A9Q1I1X5"/>
<keyword evidence="5" id="KW-1185">Reference proteome</keyword>
<feature type="compositionally biased region" description="Polar residues" evidence="1">
    <location>
        <begin position="86"/>
        <end position="106"/>
    </location>
</feature>
<name>A0A9Q1I1X5_CONCO</name>
<sequence>MDPLVWTLFLLSVCLCTVSSDSSVIPNGPVTQTETANRTTSVSTPSPSTTGGHQTETSTSVPEDDWTATPVVPVTVTSQTTPPSQNESTATPTTSAMDAKSSTSPPTTIPGRHFLTETSTSVPEDKRTTTPGNTRRTEMTSSPPAGTSARGVTMGTTAAARLPTTPGTSSTRPTGPEVSVSPTPTPGNSLTKLAFGVMSFILILIIVMVALVTAIHLRGRCNSTKEEGKKSGDSVVSESQVTSIGEKESITLVSVKTINTETDTDSPQISSVHSTTLDSEEQELRRDLLNTKQV</sequence>
<dbReference type="InterPro" id="IPR026247">
    <property type="entry name" value="ECSCR"/>
</dbReference>
<evidence type="ECO:0000256" key="1">
    <source>
        <dbReference type="SAM" id="MobiDB-lite"/>
    </source>
</evidence>
<feature type="signal peptide" evidence="3">
    <location>
        <begin position="1"/>
        <end position="20"/>
    </location>
</feature>
<keyword evidence="2" id="KW-0472">Membrane</keyword>
<keyword evidence="2" id="KW-0812">Transmembrane</keyword>
<dbReference type="Proteomes" id="UP001152803">
    <property type="component" value="Unassembled WGS sequence"/>
</dbReference>
<organism evidence="4 5">
    <name type="scientific">Conger conger</name>
    <name type="common">Conger eel</name>
    <name type="synonym">Muraena conger</name>
    <dbReference type="NCBI Taxonomy" id="82655"/>
    <lineage>
        <taxon>Eukaryota</taxon>
        <taxon>Metazoa</taxon>
        <taxon>Chordata</taxon>
        <taxon>Craniata</taxon>
        <taxon>Vertebrata</taxon>
        <taxon>Euteleostomi</taxon>
        <taxon>Actinopterygii</taxon>
        <taxon>Neopterygii</taxon>
        <taxon>Teleostei</taxon>
        <taxon>Anguilliformes</taxon>
        <taxon>Congridae</taxon>
        <taxon>Conger</taxon>
    </lineage>
</organism>
<proteinExistence type="predicted"/>
<dbReference type="Pfam" id="PF15820">
    <property type="entry name" value="ECSCR"/>
    <property type="match status" value="1"/>
</dbReference>